<proteinExistence type="predicted"/>
<organism evidence="1 2">
    <name type="scientific">Nephila pilipes</name>
    <name type="common">Giant wood spider</name>
    <name type="synonym">Nephila maculata</name>
    <dbReference type="NCBI Taxonomy" id="299642"/>
    <lineage>
        <taxon>Eukaryota</taxon>
        <taxon>Metazoa</taxon>
        <taxon>Ecdysozoa</taxon>
        <taxon>Arthropoda</taxon>
        <taxon>Chelicerata</taxon>
        <taxon>Arachnida</taxon>
        <taxon>Araneae</taxon>
        <taxon>Araneomorphae</taxon>
        <taxon>Entelegynae</taxon>
        <taxon>Araneoidea</taxon>
        <taxon>Nephilidae</taxon>
        <taxon>Nephila</taxon>
    </lineage>
</organism>
<evidence type="ECO:0000313" key="2">
    <source>
        <dbReference type="Proteomes" id="UP000887013"/>
    </source>
</evidence>
<dbReference type="EMBL" id="BMAW01000734">
    <property type="protein sequence ID" value="GFS70443.1"/>
    <property type="molecule type" value="Genomic_DNA"/>
</dbReference>
<reference evidence="1" key="1">
    <citation type="submission" date="2020-08" db="EMBL/GenBank/DDBJ databases">
        <title>Multicomponent nature underlies the extraordinary mechanical properties of spider dragline silk.</title>
        <authorList>
            <person name="Kono N."/>
            <person name="Nakamura H."/>
            <person name="Mori M."/>
            <person name="Yoshida Y."/>
            <person name="Ohtoshi R."/>
            <person name="Malay A.D."/>
            <person name="Moran D.A.P."/>
            <person name="Tomita M."/>
            <person name="Numata K."/>
            <person name="Arakawa K."/>
        </authorList>
    </citation>
    <scope>NUCLEOTIDE SEQUENCE</scope>
</reference>
<sequence>MGCSDCCYRQEFEEGSGHTLECKRRGSKHNSKSLQRNFNNASGANMRNLEHTNRRKNFVSQDALIFVFMFLGSLKNGVMCYKLRYSLCLEFKIFTKPSRRFKTKNIFCFRYWNARKVPEASELGGKICFLRPAIILGVNDEECNLDQAPQDIDKEKA</sequence>
<dbReference type="AlphaFoldDB" id="A0A8X6MP04"/>
<dbReference type="Proteomes" id="UP000887013">
    <property type="component" value="Unassembled WGS sequence"/>
</dbReference>
<gene>
    <name evidence="1" type="ORF">NPIL_421201</name>
</gene>
<name>A0A8X6MP04_NEPPI</name>
<accession>A0A8X6MP04</accession>
<comment type="caution">
    <text evidence="1">The sequence shown here is derived from an EMBL/GenBank/DDBJ whole genome shotgun (WGS) entry which is preliminary data.</text>
</comment>
<protein>
    <submittedName>
        <fullName evidence="1">Uncharacterized protein</fullName>
    </submittedName>
</protein>
<evidence type="ECO:0000313" key="1">
    <source>
        <dbReference type="EMBL" id="GFS70443.1"/>
    </source>
</evidence>
<keyword evidence="2" id="KW-1185">Reference proteome</keyword>